<comment type="caution">
    <text evidence="1">The sequence shown here is derived from an EMBL/GenBank/DDBJ whole genome shotgun (WGS) entry which is preliminary data.</text>
</comment>
<sequence>MEKLAKATFIWYDQLISLSSTYQALKDALSRSYLDLTCKHGASHNCTNIDCLIVDNTDIELNLSKDSIAQMNVFNDEDACIQYIQKHAGDRIFFVAPNAAASRLVPRIIRDCPKAFQKANHQSPASIYILCSNSFETTEWTSDYEKYIQLFTYETSLLIQFMRDVGTYFFNLGERHSVYNTSASLSQSIAFLTTAKHLFTQCDKHEHAKVYSQHVQRIDSRIAEIKHQLQQITEDNNNDDIEFRLPYLEEEDSGTDSAEYISPLSSPIFDDIETCFPTSDDENIVLAAVNSTTTLPCNEIITKSHDNASDIRIVLIIPSHGTTNSETITSLLKNVFDD</sequence>
<protein>
    <submittedName>
        <fullName evidence="1">Uncharacterized protein</fullName>
    </submittedName>
</protein>
<organism evidence="1 2">
    <name type="scientific">Adineta ricciae</name>
    <name type="common">Rotifer</name>
    <dbReference type="NCBI Taxonomy" id="249248"/>
    <lineage>
        <taxon>Eukaryota</taxon>
        <taxon>Metazoa</taxon>
        <taxon>Spiralia</taxon>
        <taxon>Gnathifera</taxon>
        <taxon>Rotifera</taxon>
        <taxon>Eurotatoria</taxon>
        <taxon>Bdelloidea</taxon>
        <taxon>Adinetida</taxon>
        <taxon>Adinetidae</taxon>
        <taxon>Adineta</taxon>
    </lineage>
</organism>
<proteinExistence type="predicted"/>
<reference evidence="1" key="1">
    <citation type="submission" date="2021-02" db="EMBL/GenBank/DDBJ databases">
        <authorList>
            <person name="Nowell W R."/>
        </authorList>
    </citation>
    <scope>NUCLEOTIDE SEQUENCE</scope>
</reference>
<dbReference type="Proteomes" id="UP000663828">
    <property type="component" value="Unassembled WGS sequence"/>
</dbReference>
<accession>A0A816ERI6</accession>
<name>A0A816ERI6_ADIRI</name>
<feature type="non-terminal residue" evidence="1">
    <location>
        <position position="338"/>
    </location>
</feature>
<dbReference type="AlphaFoldDB" id="A0A816ERI6"/>
<evidence type="ECO:0000313" key="1">
    <source>
        <dbReference type="EMBL" id="CAF1653013.1"/>
    </source>
</evidence>
<gene>
    <name evidence="1" type="ORF">XAT740_LOCUS55366</name>
</gene>
<dbReference type="EMBL" id="CAJNOR010010335">
    <property type="protein sequence ID" value="CAF1653013.1"/>
    <property type="molecule type" value="Genomic_DNA"/>
</dbReference>
<keyword evidence="2" id="KW-1185">Reference proteome</keyword>
<evidence type="ECO:0000313" key="2">
    <source>
        <dbReference type="Proteomes" id="UP000663828"/>
    </source>
</evidence>